<dbReference type="VEuPathDB" id="FungiDB:AN2111"/>
<dbReference type="MEROPS" id="C26.A05"/>
<dbReference type="OrthoDB" id="1669814at2759"/>
<name>Q5BBG9_EMENI</name>
<dbReference type="eggNOG" id="KOG3179">
    <property type="taxonomic scope" value="Eukaryota"/>
</dbReference>
<protein>
    <recommendedName>
        <fullName evidence="3">Glutamine amidotransferase domain-containing protein</fullName>
    </recommendedName>
</protein>
<proteinExistence type="predicted"/>
<dbReference type="KEGG" id="ani:ANIA_02111"/>
<dbReference type="HOGENOM" id="CLU_054974_0_2_1"/>
<reference evidence="2" key="1">
    <citation type="journal article" date="2005" name="Nature">
        <title>Sequencing of Aspergillus nidulans and comparative analysis with A. fumigatus and A. oryzae.</title>
        <authorList>
            <person name="Galagan J.E."/>
            <person name="Calvo S.E."/>
            <person name="Cuomo C."/>
            <person name="Ma L.J."/>
            <person name="Wortman J.R."/>
            <person name="Batzoglou S."/>
            <person name="Lee S.I."/>
            <person name="Basturkmen M."/>
            <person name="Spevak C.C."/>
            <person name="Clutterbuck J."/>
            <person name="Kapitonov V."/>
            <person name="Jurka J."/>
            <person name="Scazzocchio C."/>
            <person name="Farman M."/>
            <person name="Butler J."/>
            <person name="Purcell S."/>
            <person name="Harris S."/>
            <person name="Braus G.H."/>
            <person name="Draht O."/>
            <person name="Busch S."/>
            <person name="D'Enfert C."/>
            <person name="Bouchier C."/>
            <person name="Goldman G.H."/>
            <person name="Bell-Pedersen D."/>
            <person name="Griffiths-Jones S."/>
            <person name="Doonan J.H."/>
            <person name="Yu J."/>
            <person name="Vienken K."/>
            <person name="Pain A."/>
            <person name="Freitag M."/>
            <person name="Selker E.U."/>
            <person name="Archer D.B."/>
            <person name="Penalva M.A."/>
            <person name="Oakley B.R."/>
            <person name="Momany M."/>
            <person name="Tanaka T."/>
            <person name="Kumagai T."/>
            <person name="Asai K."/>
            <person name="Machida M."/>
            <person name="Nierman W.C."/>
            <person name="Denning D.W."/>
            <person name="Caddick M."/>
            <person name="Hynes M."/>
            <person name="Paoletti M."/>
            <person name="Fischer R."/>
            <person name="Miller B."/>
            <person name="Dyer P."/>
            <person name="Sachs M.S."/>
            <person name="Osmani S.A."/>
            <person name="Birren B.W."/>
        </authorList>
    </citation>
    <scope>NUCLEOTIDE SEQUENCE [LARGE SCALE GENOMIC DNA]</scope>
    <source>
        <strain evidence="2">FGSC A4 / ATCC 38163 / CBS 112.46 / NRRL 194 / M139</strain>
    </source>
</reference>
<dbReference type="GeneID" id="2875137"/>
<dbReference type="InterPro" id="IPR029062">
    <property type="entry name" value="Class_I_gatase-like"/>
</dbReference>
<organism evidence="1 2">
    <name type="scientific">Emericella nidulans (strain FGSC A4 / ATCC 38163 / CBS 112.46 / NRRL 194 / M139)</name>
    <name type="common">Aspergillus nidulans</name>
    <dbReference type="NCBI Taxonomy" id="227321"/>
    <lineage>
        <taxon>Eukaryota</taxon>
        <taxon>Fungi</taxon>
        <taxon>Dikarya</taxon>
        <taxon>Ascomycota</taxon>
        <taxon>Pezizomycotina</taxon>
        <taxon>Eurotiomycetes</taxon>
        <taxon>Eurotiomycetidae</taxon>
        <taxon>Eurotiales</taxon>
        <taxon>Aspergillaceae</taxon>
        <taxon>Aspergillus</taxon>
        <taxon>Aspergillus subgen. Nidulantes</taxon>
    </lineage>
</organism>
<reference evidence="2" key="2">
    <citation type="journal article" date="2009" name="Fungal Genet. Biol.">
        <title>The 2008 update of the Aspergillus nidulans genome annotation: a community effort.</title>
        <authorList>
            <person name="Wortman J.R."/>
            <person name="Gilsenan J.M."/>
            <person name="Joardar V."/>
            <person name="Deegan J."/>
            <person name="Clutterbuck J."/>
            <person name="Andersen M.R."/>
            <person name="Archer D."/>
            <person name="Bencina M."/>
            <person name="Braus G."/>
            <person name="Coutinho P."/>
            <person name="von Dohren H."/>
            <person name="Doonan J."/>
            <person name="Driessen A.J."/>
            <person name="Durek P."/>
            <person name="Espeso E."/>
            <person name="Fekete E."/>
            <person name="Flipphi M."/>
            <person name="Estrada C.G."/>
            <person name="Geysens S."/>
            <person name="Goldman G."/>
            <person name="de Groot P.W."/>
            <person name="Hansen K."/>
            <person name="Harris S.D."/>
            <person name="Heinekamp T."/>
            <person name="Helmstaedt K."/>
            <person name="Henrissat B."/>
            <person name="Hofmann G."/>
            <person name="Homan T."/>
            <person name="Horio T."/>
            <person name="Horiuchi H."/>
            <person name="James S."/>
            <person name="Jones M."/>
            <person name="Karaffa L."/>
            <person name="Karanyi Z."/>
            <person name="Kato M."/>
            <person name="Keller N."/>
            <person name="Kelly D.E."/>
            <person name="Kiel J.A."/>
            <person name="Kim J.M."/>
            <person name="van der Klei I.J."/>
            <person name="Klis F.M."/>
            <person name="Kovalchuk A."/>
            <person name="Krasevec N."/>
            <person name="Kubicek C.P."/>
            <person name="Liu B."/>
            <person name="Maccabe A."/>
            <person name="Meyer V."/>
            <person name="Mirabito P."/>
            <person name="Miskei M."/>
            <person name="Mos M."/>
            <person name="Mullins J."/>
            <person name="Nelson D.R."/>
            <person name="Nielsen J."/>
            <person name="Oakley B.R."/>
            <person name="Osmani S.A."/>
            <person name="Pakula T."/>
            <person name="Paszewski A."/>
            <person name="Paulsen I."/>
            <person name="Pilsyk S."/>
            <person name="Pocsi I."/>
            <person name="Punt P.J."/>
            <person name="Ram A.F."/>
            <person name="Ren Q."/>
            <person name="Robellet X."/>
            <person name="Robson G."/>
            <person name="Seiboth B."/>
            <person name="van Solingen P."/>
            <person name="Specht T."/>
            <person name="Sun J."/>
            <person name="Taheri-Talesh N."/>
            <person name="Takeshita N."/>
            <person name="Ussery D."/>
            <person name="vanKuyk P.A."/>
            <person name="Visser H."/>
            <person name="van de Vondervoort P.J."/>
            <person name="de Vries R.P."/>
            <person name="Walton J."/>
            <person name="Xiang X."/>
            <person name="Xiong Y."/>
            <person name="Zeng A.P."/>
            <person name="Brandt B.W."/>
            <person name="Cornell M.J."/>
            <person name="van den Hondel C.A."/>
            <person name="Visser J."/>
            <person name="Oliver S.G."/>
            <person name="Turner G."/>
        </authorList>
    </citation>
    <scope>GENOME REANNOTATION</scope>
    <source>
        <strain evidence="2">FGSC A4 / ATCC 38163 / CBS 112.46 / NRRL 194 / M139</strain>
    </source>
</reference>
<sequence length="313" mass="33896">MLHIAILDIDVPVPAVYAARGLYSSQFRTLLQAAASRLGVPASSIHTTAFDVVGGSLPPFQSLRTSPRESENGVNGETASTNPLALPIDGILITGAAAAAYEAAKYPWIVPLQGFVQTVFDSYPHVRMFGSCFGHQIIGQALLSAQAPNKSPPQPPSVTVERNPRGSEMGLASIKLTPKFTAAFPVLSAHLPVADEMRLQMIHSDWVALLPGVDELPDPWINVGSTELCPVQGLYYPGRVLTYQGHFEFDVFVNSETCVEFGRRSGWDKADVERYLALIGRGRVEGVAEDDDDDDSRVAAEAVVSFFLEQEKK</sequence>
<dbReference type="PANTHER" id="PTHR42695">
    <property type="entry name" value="GLUTAMINE AMIDOTRANSFERASE YLR126C-RELATED"/>
    <property type="match status" value="1"/>
</dbReference>
<dbReference type="GO" id="GO:0005829">
    <property type="term" value="C:cytosol"/>
    <property type="evidence" value="ECO:0000318"/>
    <property type="project" value="GO_Central"/>
</dbReference>
<dbReference type="STRING" id="227321.Q5BBG9"/>
<dbReference type="CDD" id="cd01741">
    <property type="entry name" value="GATase1_1"/>
    <property type="match status" value="1"/>
</dbReference>
<dbReference type="Proteomes" id="UP000000560">
    <property type="component" value="Chromosome VII"/>
</dbReference>
<dbReference type="RefSeq" id="XP_659715.1">
    <property type="nucleotide sequence ID" value="XM_654623.2"/>
</dbReference>
<accession>C8VLZ2</accession>
<dbReference type="FunFam" id="3.40.50.880:FF:000108">
    <property type="entry name" value="Putative glutamine amidotransferase-like protein C13C5.04"/>
    <property type="match status" value="1"/>
</dbReference>
<dbReference type="GO" id="GO:0005634">
    <property type="term" value="C:nucleus"/>
    <property type="evidence" value="ECO:0000318"/>
    <property type="project" value="GO_Central"/>
</dbReference>
<dbReference type="Gene3D" id="3.40.50.880">
    <property type="match status" value="1"/>
</dbReference>
<accession>Q5BBG9</accession>
<dbReference type="SUPFAM" id="SSF52317">
    <property type="entry name" value="Class I glutamine amidotransferase-like"/>
    <property type="match status" value="1"/>
</dbReference>
<gene>
    <name evidence="1" type="ORF">ANIA_02111</name>
</gene>
<evidence type="ECO:0008006" key="3">
    <source>
        <dbReference type="Google" id="ProtNLM"/>
    </source>
</evidence>
<dbReference type="PANTHER" id="PTHR42695:SF6">
    <property type="entry name" value="GLUTAMINE AMIDOTRANSFERASE DOMAIN-CONTAINING PROTEIN"/>
    <property type="match status" value="1"/>
</dbReference>
<dbReference type="OMA" id="LQMIHGD"/>
<dbReference type="AlphaFoldDB" id="Q5BBG9"/>
<evidence type="ECO:0000313" key="2">
    <source>
        <dbReference type="Proteomes" id="UP000000560"/>
    </source>
</evidence>
<keyword evidence="2" id="KW-1185">Reference proteome</keyword>
<dbReference type="InParanoid" id="Q5BBG9"/>
<dbReference type="InterPro" id="IPR044992">
    <property type="entry name" value="ChyE-like"/>
</dbReference>
<dbReference type="EMBL" id="BN001307">
    <property type="protein sequence ID" value="CBF86201.1"/>
    <property type="molecule type" value="Genomic_DNA"/>
</dbReference>
<evidence type="ECO:0000313" key="1">
    <source>
        <dbReference type="EMBL" id="CBF86201.1"/>
    </source>
</evidence>